<dbReference type="Proteomes" id="UP000710432">
    <property type="component" value="Unassembled WGS sequence"/>
</dbReference>
<dbReference type="EMBL" id="JAATJU010000001">
    <property type="protein sequence ID" value="KAH0521737.1"/>
    <property type="molecule type" value="Genomic_DNA"/>
</dbReference>
<sequence>MRFREPLLGGNTAMPGSSLQRACRLLVAVCALHLGVTLVYYLSGRDLSRLPQLVGVSSPFKGGTNGTAASKQPLGELRTRGARPPPPLGVSSKPRPGPSSPGAAFDPGPKSNLTSVPVPPTTALLSLPACPEESPLLVGPMVIDFNIPVDLELLAKKNPEIKMGGRFSPKDCVSPHKVAIIIPFRNRQEHLKYWLYYLHPILQRQQLDYGIYVINQQSKLKEKLLFAGGQLLTLHPPSLLSSLPPPKKEKSTYLLLLFLTTATTAATTASATATLRSCASDTNHFLFLHQAGETMFNRAKLLNIGFQEALKDYDYKCLVFSDVDLIPMDDHNAYRCFAQPRHISVAMDKFGFRIVHRGMSISRPNAVVGKCRMIRHSRDKKNEPNPQRFDRIAHTKETMRFDGLNSLTYQVLEIQRYPLYTKITVDIGTPR</sequence>
<dbReference type="SUPFAM" id="SSF53448">
    <property type="entry name" value="Nucleotide-diphospho-sugar transferases"/>
    <property type="match status" value="1"/>
</dbReference>
<keyword evidence="1" id="KW-0464">Manganese</keyword>
<comment type="pathway">
    <text evidence="1">Protein modification; protein glycosylation.</text>
</comment>
<evidence type="ECO:0000313" key="5">
    <source>
        <dbReference type="Proteomes" id="UP000710432"/>
    </source>
</evidence>
<comment type="cofactor">
    <cofactor evidence="1">
        <name>Mn(2+)</name>
        <dbReference type="ChEBI" id="CHEBI:29035"/>
    </cofactor>
</comment>
<comment type="function">
    <text evidence="1">Responsible for the synthesis of complex-type N-linked oligosaccharides in many glycoproteins as well as the carbohydrate moieties of glycolipids.</text>
</comment>
<evidence type="ECO:0000259" key="3">
    <source>
        <dbReference type="Pfam" id="PF13733"/>
    </source>
</evidence>
<comment type="similarity">
    <text evidence="1">Belongs to the glycosyltransferase 7 family.</text>
</comment>
<comment type="caution">
    <text evidence="4">The sequence shown here is derived from an EMBL/GenBank/DDBJ whole genome shotgun (WGS) entry which is preliminary data.</text>
</comment>
<dbReference type="InterPro" id="IPR029044">
    <property type="entry name" value="Nucleotide-diphossugar_trans"/>
</dbReference>
<keyword evidence="1" id="KW-0479">Metal-binding</keyword>
<dbReference type="InterPro" id="IPR003859">
    <property type="entry name" value="Galactosyl_T"/>
</dbReference>
<name>A0A8J6LB11_MICOH</name>
<evidence type="ECO:0000256" key="2">
    <source>
        <dbReference type="SAM" id="MobiDB-lite"/>
    </source>
</evidence>
<accession>A0A8J6LB11</accession>
<gene>
    <name evidence="4" type="ORF">LTLLF_100870</name>
</gene>
<dbReference type="PANTHER" id="PTHR19300:SF5">
    <property type="entry name" value="BETA-1,4-GALACTOSYLTRANSFERASE 1"/>
    <property type="match status" value="1"/>
</dbReference>
<dbReference type="AlphaFoldDB" id="A0A8J6LB11"/>
<keyword evidence="1" id="KW-0735">Signal-anchor</keyword>
<reference evidence="4" key="1">
    <citation type="submission" date="2020-03" db="EMBL/GenBank/DDBJ databases">
        <title>Studies in the Genomics of Life Span.</title>
        <authorList>
            <person name="Glass D."/>
        </authorList>
    </citation>
    <scope>NUCLEOTIDE SEQUENCE</scope>
    <source>
        <strain evidence="4">LTLLF</strain>
        <tissue evidence="4">Muscle</tissue>
    </source>
</reference>
<dbReference type="GO" id="GO:0046872">
    <property type="term" value="F:metal ion binding"/>
    <property type="evidence" value="ECO:0007669"/>
    <property type="project" value="UniProtKB-UniRule"/>
</dbReference>
<dbReference type="EC" id="2.4.1.-" evidence="1"/>
<keyword evidence="1" id="KW-0812">Transmembrane</keyword>
<keyword evidence="1" id="KW-0808">Transferase</keyword>
<dbReference type="GO" id="GO:0000139">
    <property type="term" value="C:Golgi membrane"/>
    <property type="evidence" value="ECO:0007669"/>
    <property type="project" value="UniProtKB-SubCell"/>
</dbReference>
<feature type="region of interest" description="Disordered" evidence="2">
    <location>
        <begin position="58"/>
        <end position="112"/>
    </location>
</feature>
<dbReference type="GO" id="GO:0006487">
    <property type="term" value="P:protein N-linked glycosylation"/>
    <property type="evidence" value="ECO:0007669"/>
    <property type="project" value="TreeGrafter"/>
</dbReference>
<evidence type="ECO:0000256" key="1">
    <source>
        <dbReference type="RuleBase" id="RU368121"/>
    </source>
</evidence>
<keyword evidence="1" id="KW-0333">Golgi apparatus</keyword>
<dbReference type="PRINTS" id="PR02050">
    <property type="entry name" value="B14GALTRFASE"/>
</dbReference>
<proteinExistence type="inferred from homology"/>
<dbReference type="Pfam" id="PF13733">
    <property type="entry name" value="Glyco_transf_7N"/>
    <property type="match status" value="2"/>
</dbReference>
<dbReference type="Gene3D" id="3.90.550.10">
    <property type="entry name" value="Spore Coat Polysaccharide Biosynthesis Protein SpsA, Chain A"/>
    <property type="match status" value="2"/>
</dbReference>
<evidence type="ECO:0000313" key="4">
    <source>
        <dbReference type="EMBL" id="KAH0521737.1"/>
    </source>
</evidence>
<dbReference type="GO" id="GO:0005975">
    <property type="term" value="P:carbohydrate metabolic process"/>
    <property type="evidence" value="ECO:0007669"/>
    <property type="project" value="InterPro"/>
</dbReference>
<dbReference type="GO" id="GO:0003831">
    <property type="term" value="F:beta-N-acetylglucosaminylglycopeptide beta-1,4-galactosyltransferase activity"/>
    <property type="evidence" value="ECO:0007669"/>
    <property type="project" value="TreeGrafter"/>
</dbReference>
<keyword evidence="1" id="KW-0328">Glycosyltransferase</keyword>
<dbReference type="UniPathway" id="UPA00378"/>
<organism evidence="4 5">
    <name type="scientific">Microtus ochrogaster</name>
    <name type="common">Prairie vole</name>
    <dbReference type="NCBI Taxonomy" id="79684"/>
    <lineage>
        <taxon>Eukaryota</taxon>
        <taxon>Metazoa</taxon>
        <taxon>Chordata</taxon>
        <taxon>Craniata</taxon>
        <taxon>Vertebrata</taxon>
        <taxon>Euteleostomi</taxon>
        <taxon>Mammalia</taxon>
        <taxon>Eutheria</taxon>
        <taxon>Euarchontoglires</taxon>
        <taxon>Glires</taxon>
        <taxon>Rodentia</taxon>
        <taxon>Myomorpha</taxon>
        <taxon>Muroidea</taxon>
        <taxon>Cricetidae</taxon>
        <taxon>Arvicolinae</taxon>
        <taxon>Microtus</taxon>
    </lineage>
</organism>
<dbReference type="GO" id="GO:0032580">
    <property type="term" value="C:Golgi cisterna membrane"/>
    <property type="evidence" value="ECO:0007669"/>
    <property type="project" value="UniProtKB-UniRule"/>
</dbReference>
<comment type="subcellular location">
    <subcellularLocation>
        <location evidence="1">Golgi apparatus membrane</location>
        <topology evidence="1">Single-pass type II membrane protein</topology>
    </subcellularLocation>
</comment>
<feature type="domain" description="Galactosyltransferase N-terminal" evidence="3">
    <location>
        <begin position="287"/>
        <end position="336"/>
    </location>
</feature>
<keyword evidence="1" id="KW-0325">Glycoprotein</keyword>
<feature type="domain" description="Galactosyltransferase N-terminal" evidence="3">
    <location>
        <begin position="130"/>
        <end position="219"/>
    </location>
</feature>
<protein>
    <recommendedName>
        <fullName evidence="1">Beta-1,4-galactosyltransferase</fullName>
        <shortName evidence="1">Beta-1,4-GalTase</shortName>
        <ecNumber evidence="1">2.4.1.-</ecNumber>
    </recommendedName>
</protein>
<dbReference type="PANTHER" id="PTHR19300">
    <property type="entry name" value="BETA-1,4-GALACTOSYLTRANSFERASE"/>
    <property type="match status" value="1"/>
</dbReference>
<dbReference type="GO" id="GO:0008092">
    <property type="term" value="F:cytoskeletal protein binding"/>
    <property type="evidence" value="ECO:0007669"/>
    <property type="project" value="TreeGrafter"/>
</dbReference>
<dbReference type="InterPro" id="IPR027995">
    <property type="entry name" value="Galactosyl_T_N"/>
</dbReference>